<gene>
    <name evidence="1" type="ORF">M23134_00350</name>
</gene>
<dbReference type="AlphaFoldDB" id="A2A0A4"/>
<name>A2A0A4_MICM2</name>
<reference evidence="1 2" key="1">
    <citation type="submission" date="2007-01" db="EMBL/GenBank/DDBJ databases">
        <authorList>
            <person name="Haygood M."/>
            <person name="Podell S."/>
            <person name="Anderson C."/>
            <person name="Hopkinson B."/>
            <person name="Roe K."/>
            <person name="Barbeau K."/>
            <person name="Gaasterland T."/>
            <person name="Ferriera S."/>
            <person name="Johnson J."/>
            <person name="Kravitz S."/>
            <person name="Beeson K."/>
            <person name="Sutton G."/>
            <person name="Rogers Y.-H."/>
            <person name="Friedman R."/>
            <person name="Frazier M."/>
            <person name="Venter J.C."/>
        </authorList>
    </citation>
    <scope>NUCLEOTIDE SEQUENCE [LARGE SCALE GENOMIC DNA]</scope>
    <source>
        <strain evidence="1 2">ATCC 23134</strain>
    </source>
</reference>
<organism evidence="1 2">
    <name type="scientific">Microscilla marina ATCC 23134</name>
    <dbReference type="NCBI Taxonomy" id="313606"/>
    <lineage>
        <taxon>Bacteria</taxon>
        <taxon>Pseudomonadati</taxon>
        <taxon>Bacteroidota</taxon>
        <taxon>Cytophagia</taxon>
        <taxon>Cytophagales</taxon>
        <taxon>Microscillaceae</taxon>
        <taxon>Microscilla</taxon>
    </lineage>
</organism>
<dbReference type="Proteomes" id="UP000004095">
    <property type="component" value="Unassembled WGS sequence"/>
</dbReference>
<evidence type="ECO:0000313" key="2">
    <source>
        <dbReference type="Proteomes" id="UP000004095"/>
    </source>
</evidence>
<accession>A2A0A4</accession>
<dbReference type="RefSeq" id="WP_002705911.1">
    <property type="nucleotide sequence ID" value="NZ_AAWS01000096.1"/>
</dbReference>
<protein>
    <submittedName>
        <fullName evidence="1">Uncharacterized protein</fullName>
    </submittedName>
</protein>
<dbReference type="EMBL" id="AAWS01000096">
    <property type="protein sequence ID" value="EAY23920.1"/>
    <property type="molecule type" value="Genomic_DNA"/>
</dbReference>
<proteinExistence type="predicted"/>
<comment type="caution">
    <text evidence="1">The sequence shown here is derived from an EMBL/GenBank/DDBJ whole genome shotgun (WGS) entry which is preliminary data.</text>
</comment>
<evidence type="ECO:0000313" key="1">
    <source>
        <dbReference type="EMBL" id="EAY23920.1"/>
    </source>
</evidence>
<keyword evidence="2" id="KW-1185">Reference proteome</keyword>
<sequence>MTNKIYWGVAMVWLTLLTQCLPKDTRAIEYNNKIVSIQKKINTGLDSFYKTLEKGDSAAIVPAYDTLVKTINDQLIEARNLKPLGKDSTFKATALGLFDVYHRIIEVDFARMVPLLMQAEVSEEEKNLLVDMEKKLKKDEKAAYQKFKKAQQAFAKKHNFKLE</sequence>